<dbReference type="InterPro" id="IPR052419">
    <property type="entry name" value="5_3-deoxyribonucleotidase-like"/>
</dbReference>
<evidence type="ECO:0000256" key="1">
    <source>
        <dbReference type="ARBA" id="ARBA00009589"/>
    </source>
</evidence>
<evidence type="ECO:0000256" key="2">
    <source>
        <dbReference type="ARBA" id="ARBA00022801"/>
    </source>
</evidence>
<dbReference type="Proteomes" id="UP000269301">
    <property type="component" value="Unassembled WGS sequence"/>
</dbReference>
<dbReference type="PANTHER" id="PTHR35134:SF2">
    <property type="entry name" value="NUCLEOTIDASE YQFW-RELATED"/>
    <property type="match status" value="1"/>
</dbReference>
<organism evidence="5 6">
    <name type="scientific">Oceanobacillus halophilus</name>
    <dbReference type="NCBI Taxonomy" id="930130"/>
    <lineage>
        <taxon>Bacteria</taxon>
        <taxon>Bacillati</taxon>
        <taxon>Bacillota</taxon>
        <taxon>Bacilli</taxon>
        <taxon>Bacillales</taxon>
        <taxon>Bacillaceae</taxon>
        <taxon>Oceanobacillus</taxon>
    </lineage>
</organism>
<dbReference type="PANTHER" id="PTHR35134">
    <property type="entry name" value="NUCLEOTIDASE YQFW-RELATED"/>
    <property type="match status" value="1"/>
</dbReference>
<dbReference type="GO" id="GO:0008253">
    <property type="term" value="F:5'-nucleotidase activity"/>
    <property type="evidence" value="ECO:0007669"/>
    <property type="project" value="InterPro"/>
</dbReference>
<gene>
    <name evidence="5" type="ORF">D8M06_19510</name>
</gene>
<dbReference type="SUPFAM" id="SSF56784">
    <property type="entry name" value="HAD-like"/>
    <property type="match status" value="1"/>
</dbReference>
<keyword evidence="2 3" id="KW-0378">Hydrolase</keyword>
<dbReference type="EMBL" id="RBZP01000040">
    <property type="protein sequence ID" value="RKQ27865.1"/>
    <property type="molecule type" value="Genomic_DNA"/>
</dbReference>
<feature type="active site" description="Proton donor" evidence="4">
    <location>
        <position position="8"/>
    </location>
</feature>
<dbReference type="PIRSF" id="PIRSF021362">
    <property type="entry name" value="UCP021362_HAD"/>
    <property type="match status" value="1"/>
</dbReference>
<comment type="similarity">
    <text evidence="1 3">Belongs to the 5'(3')-deoxyribonucleotidase family.</text>
</comment>
<name>A0A494ZRI4_9BACI</name>
<dbReference type="InterPro" id="IPR009206">
    <property type="entry name" value="Nucleotidase_putative"/>
</dbReference>
<proteinExistence type="inferred from homology"/>
<feature type="active site" description="Nucleophile" evidence="4">
    <location>
        <position position="6"/>
    </location>
</feature>
<dbReference type="RefSeq" id="WP_121206233.1">
    <property type="nucleotide sequence ID" value="NZ_RBZP01000040.1"/>
</dbReference>
<dbReference type="GO" id="GO:0009264">
    <property type="term" value="P:deoxyribonucleotide catabolic process"/>
    <property type="evidence" value="ECO:0007669"/>
    <property type="project" value="InterPro"/>
</dbReference>
<keyword evidence="6" id="KW-1185">Reference proteome</keyword>
<reference evidence="5 6" key="1">
    <citation type="journal article" date="2016" name="Int. J. Syst. Evol. Microbiol.">
        <title>Oceanobacillus halophilus sp. nov., a novel moderately halophilic bacterium from a hypersaline lake.</title>
        <authorList>
            <person name="Amoozegar M.A."/>
            <person name="Bagheri M."/>
            <person name="Makhdoumi A."/>
            <person name="Nikou M.M."/>
            <person name="Fazeli S.A.S."/>
            <person name="Schumann P."/>
            <person name="Sproer C."/>
            <person name="Sanchez-Porro C."/>
            <person name="Ventosa A."/>
        </authorList>
    </citation>
    <scope>NUCLEOTIDE SEQUENCE [LARGE SCALE GENOMIC DNA]</scope>
    <source>
        <strain evidence="5 6">DSM 23996</strain>
    </source>
</reference>
<dbReference type="InterPro" id="IPR036412">
    <property type="entry name" value="HAD-like_sf"/>
</dbReference>
<sequence>MRFGFDIDDTLINLREHAFHVYNKKLNTNLDLTVFNNINRVEIHEPFGLSDEEGNEMWKNTLEEIYFTDCPPFPGAVKAIQKLHNDGHDIYYITARPKEHGEATRDWVKNQGFPVENDQFFYGMKDDEKVHIIQDLKLDYYVDDKPAILDTLKNEKTKLLMKDQPYNQHVKGFTRMIDWNDFQSIITQE</sequence>
<comment type="caution">
    <text evidence="5">The sequence shown here is derived from an EMBL/GenBank/DDBJ whole genome shotgun (WGS) entry which is preliminary data.</text>
</comment>
<dbReference type="Gene3D" id="3.40.50.1000">
    <property type="entry name" value="HAD superfamily/HAD-like"/>
    <property type="match status" value="1"/>
</dbReference>
<accession>A0A494ZRI4</accession>
<protein>
    <recommendedName>
        <fullName evidence="3">Nucleotidase</fullName>
        <ecNumber evidence="3">3.1.3.-</ecNumber>
    </recommendedName>
</protein>
<evidence type="ECO:0000313" key="6">
    <source>
        <dbReference type="Proteomes" id="UP000269301"/>
    </source>
</evidence>
<dbReference type="Pfam" id="PF06941">
    <property type="entry name" value="NT5C"/>
    <property type="match status" value="1"/>
</dbReference>
<dbReference type="AlphaFoldDB" id="A0A494ZRI4"/>
<dbReference type="InterPro" id="IPR010708">
    <property type="entry name" value="5'(3')-deoxyribonucleotidase"/>
</dbReference>
<evidence type="ECO:0000313" key="5">
    <source>
        <dbReference type="EMBL" id="RKQ27865.1"/>
    </source>
</evidence>
<dbReference type="EC" id="3.1.3.-" evidence="3"/>
<evidence type="ECO:0000256" key="3">
    <source>
        <dbReference type="PIRNR" id="PIRNR021362"/>
    </source>
</evidence>
<dbReference type="InterPro" id="IPR023214">
    <property type="entry name" value="HAD_sf"/>
</dbReference>
<dbReference type="OrthoDB" id="573782at2"/>
<evidence type="ECO:0000256" key="4">
    <source>
        <dbReference type="PIRSR" id="PIRSR610708-1"/>
    </source>
</evidence>